<name>A0ABD5RR09_9EURY</name>
<keyword evidence="4" id="KW-1185">Reference proteome</keyword>
<sequence length="440" mass="49186">MADQTRMTTERFFGGVNGRMAYLHDTLGFIKSAEPNETELMKWILDSTPAGTETTVRRNIAFLVSIGLIRESEGWYELTNKGAAYYEHDNPAVIYEGLATAVDGFREIARAIASGHRTVGEIQGRLRSVFPDYALPEGVVQKHLDWLLSLELVTETDGEYAFEFERGAFEVGETYSRWLIHDVLKGERYKGIAKPSDYPFIIIVTGESGSDYGYKDEFLDDDTFLYSGEGAEGDMTMENGNKALRDHKQNGEAVHLFEDTDLPWIVTYVGEFEYDSHQVDTLADADGRMREAIRFRLVASGGTDVDIGDRTLGSMSAEELFQKGKQSSPRSSTSTATTNSTSSGGKRRKRSEVVREFALETADGVCQGCGEPAPFKNKRGQPFLEVHHLKRLTDGGPDDPENVIALCPNCHRRRHQGRDGDAFNQELIEKAELRNEQFSN</sequence>
<gene>
    <name evidence="3" type="ORF">ACFPYI_15035</name>
</gene>
<dbReference type="Gene3D" id="1.10.30.50">
    <property type="match status" value="1"/>
</dbReference>
<dbReference type="InterPro" id="IPR003615">
    <property type="entry name" value="HNH_nuc"/>
</dbReference>
<feature type="compositionally biased region" description="Low complexity" evidence="1">
    <location>
        <begin position="327"/>
        <end position="344"/>
    </location>
</feature>
<evidence type="ECO:0000259" key="2">
    <source>
        <dbReference type="SMART" id="SM00507"/>
    </source>
</evidence>
<feature type="domain" description="HNH nuclease" evidence="2">
    <location>
        <begin position="353"/>
        <end position="412"/>
    </location>
</feature>
<dbReference type="Pfam" id="PF26348">
    <property type="entry name" value="SRA_ScoMcrA"/>
    <property type="match status" value="1"/>
</dbReference>
<protein>
    <submittedName>
        <fullName evidence="3">HNH endonuclease</fullName>
    </submittedName>
</protein>
<proteinExistence type="predicted"/>
<evidence type="ECO:0000313" key="4">
    <source>
        <dbReference type="Proteomes" id="UP001596099"/>
    </source>
</evidence>
<dbReference type="Pfam" id="PF01844">
    <property type="entry name" value="HNH"/>
    <property type="match status" value="1"/>
</dbReference>
<dbReference type="GO" id="GO:0004519">
    <property type="term" value="F:endonuclease activity"/>
    <property type="evidence" value="ECO:0007669"/>
    <property type="project" value="UniProtKB-KW"/>
</dbReference>
<dbReference type="InterPro" id="IPR058712">
    <property type="entry name" value="SRA_ScoMcrA"/>
</dbReference>
<dbReference type="SMART" id="SM00507">
    <property type="entry name" value="HNHc"/>
    <property type="match status" value="1"/>
</dbReference>
<comment type="caution">
    <text evidence="3">The sequence shown here is derived from an EMBL/GenBank/DDBJ whole genome shotgun (WGS) entry which is preliminary data.</text>
</comment>
<accession>A0ABD5RR09</accession>
<dbReference type="CDD" id="cd00085">
    <property type="entry name" value="HNHc"/>
    <property type="match status" value="1"/>
</dbReference>
<evidence type="ECO:0000313" key="3">
    <source>
        <dbReference type="EMBL" id="MFC5972649.1"/>
    </source>
</evidence>
<feature type="region of interest" description="Disordered" evidence="1">
    <location>
        <begin position="319"/>
        <end position="351"/>
    </location>
</feature>
<dbReference type="Proteomes" id="UP001596099">
    <property type="component" value="Unassembled WGS sequence"/>
</dbReference>
<organism evidence="3 4">
    <name type="scientific">Halomarina salina</name>
    <dbReference type="NCBI Taxonomy" id="1872699"/>
    <lineage>
        <taxon>Archaea</taxon>
        <taxon>Methanobacteriati</taxon>
        <taxon>Methanobacteriota</taxon>
        <taxon>Stenosarchaea group</taxon>
        <taxon>Halobacteria</taxon>
        <taxon>Halobacteriales</taxon>
        <taxon>Natronomonadaceae</taxon>
        <taxon>Halomarina</taxon>
    </lineage>
</organism>
<dbReference type="InterPro" id="IPR002711">
    <property type="entry name" value="HNH"/>
</dbReference>
<dbReference type="AlphaFoldDB" id="A0ABD5RR09"/>
<reference evidence="3 4" key="1">
    <citation type="journal article" date="2019" name="Int. J. Syst. Evol. Microbiol.">
        <title>The Global Catalogue of Microorganisms (GCM) 10K type strain sequencing project: providing services to taxonomists for standard genome sequencing and annotation.</title>
        <authorList>
            <consortium name="The Broad Institute Genomics Platform"/>
            <consortium name="The Broad Institute Genome Sequencing Center for Infectious Disease"/>
            <person name="Wu L."/>
            <person name="Ma J."/>
        </authorList>
    </citation>
    <scope>NUCLEOTIDE SEQUENCE [LARGE SCALE GENOMIC DNA]</scope>
    <source>
        <strain evidence="3 4">CGMCC 1.12543</strain>
    </source>
</reference>
<keyword evidence="3" id="KW-0255">Endonuclease</keyword>
<dbReference type="RefSeq" id="WP_247416276.1">
    <property type="nucleotide sequence ID" value="NZ_JALLGW010000001.1"/>
</dbReference>
<evidence type="ECO:0000256" key="1">
    <source>
        <dbReference type="SAM" id="MobiDB-lite"/>
    </source>
</evidence>
<dbReference type="EMBL" id="JBHSQH010000001">
    <property type="protein sequence ID" value="MFC5972649.1"/>
    <property type="molecule type" value="Genomic_DNA"/>
</dbReference>
<keyword evidence="3" id="KW-0378">Hydrolase</keyword>
<keyword evidence="3" id="KW-0540">Nuclease</keyword>